<feature type="transmembrane region" description="Helical" evidence="8">
    <location>
        <begin position="369"/>
        <end position="387"/>
    </location>
</feature>
<evidence type="ECO:0000259" key="9">
    <source>
        <dbReference type="Pfam" id="PF13231"/>
    </source>
</evidence>
<dbReference type="RefSeq" id="WP_211430554.1">
    <property type="nucleotide sequence ID" value="NZ_CP072649.1"/>
</dbReference>
<evidence type="ECO:0000256" key="6">
    <source>
        <dbReference type="ARBA" id="ARBA00022989"/>
    </source>
</evidence>
<evidence type="ECO:0000256" key="4">
    <source>
        <dbReference type="ARBA" id="ARBA00022679"/>
    </source>
</evidence>
<name>A0ABX8BHY7_9BACT</name>
<sequence length="517" mass="58572">MTLTALPPPSPHIETTGRLGLNREDTLTIALFTLLYAIPVAHSAVSRAFWLDELFTYYIVTMPTWAGTWDLLRNGPDQNPPLFYALTRLVVGVFGESEWAFRLPAMIGYWLLCLSLYTLGRRIGQTSTTGLIALVTPLVTGTGYYASEARPYGLMLGCLGVGLVSYAFIDPAEPPTWQRRAVLGLGSTLALAMAFHYLVLLPIGCLWLVEGYRTWRTRQVRWRVWGALAAPLAVLAYNWPLLTEQSKLPYWKMSLRWSELSEFYWWMVSPLTGLAFLTLVAVVAVIDRLGRRSRHHPSQEEAQPSAKLPSEWLWLGFVLLIGLPVGWMVLMKVTGRTMFTPRYLLPAVVGLTLLVMYVVGQLTAHHARWVARGIWTILAAVALWTGLQPWQLVLPRTEAVSNLPDPNQPVLVDCVMYLQLKHYFGDQLPRVVHVFGVLTYPQPEDPSRGLRAILGNPRAPRFEAPEAFRTAHDRYYIVCHKVHEARGLIQYLERLGTPVVKVTDEYLVYDFRWSDIE</sequence>
<evidence type="ECO:0000256" key="7">
    <source>
        <dbReference type="ARBA" id="ARBA00023136"/>
    </source>
</evidence>
<dbReference type="Proteomes" id="UP000676506">
    <property type="component" value="Chromosome 2"/>
</dbReference>
<evidence type="ECO:0000256" key="5">
    <source>
        <dbReference type="ARBA" id="ARBA00022692"/>
    </source>
</evidence>
<dbReference type="InterPro" id="IPR038731">
    <property type="entry name" value="RgtA/B/C-like"/>
</dbReference>
<feature type="transmembrane region" description="Helical" evidence="8">
    <location>
        <begin position="152"/>
        <end position="169"/>
    </location>
</feature>
<keyword evidence="7 8" id="KW-0472">Membrane</keyword>
<accession>A0ABX8BHY7</accession>
<reference evidence="10 11" key="1">
    <citation type="submission" date="2021-03" db="EMBL/GenBank/DDBJ databases">
        <title>Genomic and phenotypic characterization of Chloracidobacterium isolates provides evidence for multiple species.</title>
        <authorList>
            <person name="Saini M.K."/>
            <person name="Costas A.M.G."/>
            <person name="Tank M."/>
            <person name="Bryant D.A."/>
        </authorList>
    </citation>
    <scope>NUCLEOTIDE SEQUENCE [LARGE SCALE GENOMIC DNA]</scope>
    <source>
        <strain evidence="10 11">BV2-C</strain>
    </source>
</reference>
<keyword evidence="11" id="KW-1185">Reference proteome</keyword>
<evidence type="ECO:0000256" key="2">
    <source>
        <dbReference type="ARBA" id="ARBA00022475"/>
    </source>
</evidence>
<feature type="transmembrane region" description="Helical" evidence="8">
    <location>
        <begin position="129"/>
        <end position="146"/>
    </location>
</feature>
<feature type="transmembrane region" description="Helical" evidence="8">
    <location>
        <begin position="312"/>
        <end position="331"/>
    </location>
</feature>
<dbReference type="EC" id="2.4.-.-" evidence="10"/>
<feature type="transmembrane region" description="Helical" evidence="8">
    <location>
        <begin position="224"/>
        <end position="242"/>
    </location>
</feature>
<keyword evidence="5 8" id="KW-0812">Transmembrane</keyword>
<dbReference type="GO" id="GO:0016757">
    <property type="term" value="F:glycosyltransferase activity"/>
    <property type="evidence" value="ECO:0007669"/>
    <property type="project" value="UniProtKB-KW"/>
</dbReference>
<evidence type="ECO:0000256" key="3">
    <source>
        <dbReference type="ARBA" id="ARBA00022676"/>
    </source>
</evidence>
<feature type="transmembrane region" description="Helical" evidence="8">
    <location>
        <begin position="343"/>
        <end position="363"/>
    </location>
</feature>
<keyword evidence="3 10" id="KW-0328">Glycosyltransferase</keyword>
<keyword evidence="2" id="KW-1003">Cell membrane</keyword>
<dbReference type="EMBL" id="CP072649">
    <property type="protein sequence ID" value="QUW04665.1"/>
    <property type="molecule type" value="Genomic_DNA"/>
</dbReference>
<dbReference type="Pfam" id="PF13231">
    <property type="entry name" value="PMT_2"/>
    <property type="match status" value="1"/>
</dbReference>
<protein>
    <submittedName>
        <fullName evidence="10">Glycosyltransferase family 39 protein</fullName>
        <ecNumber evidence="10">2.4.-.-</ecNumber>
    </submittedName>
</protein>
<proteinExistence type="predicted"/>
<dbReference type="PANTHER" id="PTHR33908:SF11">
    <property type="entry name" value="MEMBRANE PROTEIN"/>
    <property type="match status" value="1"/>
</dbReference>
<comment type="subcellular location">
    <subcellularLocation>
        <location evidence="1">Cell membrane</location>
        <topology evidence="1">Multi-pass membrane protein</topology>
    </subcellularLocation>
</comment>
<evidence type="ECO:0000256" key="8">
    <source>
        <dbReference type="SAM" id="Phobius"/>
    </source>
</evidence>
<feature type="transmembrane region" description="Helical" evidence="8">
    <location>
        <begin position="27"/>
        <end position="50"/>
    </location>
</feature>
<evidence type="ECO:0000313" key="10">
    <source>
        <dbReference type="EMBL" id="QUW04665.1"/>
    </source>
</evidence>
<dbReference type="InterPro" id="IPR050297">
    <property type="entry name" value="LipidA_mod_glycosyltrf_83"/>
</dbReference>
<feature type="transmembrane region" description="Helical" evidence="8">
    <location>
        <begin position="181"/>
        <end position="209"/>
    </location>
</feature>
<keyword evidence="4 10" id="KW-0808">Transferase</keyword>
<dbReference type="PANTHER" id="PTHR33908">
    <property type="entry name" value="MANNOSYLTRANSFERASE YKCB-RELATED"/>
    <property type="match status" value="1"/>
</dbReference>
<feature type="transmembrane region" description="Helical" evidence="8">
    <location>
        <begin position="263"/>
        <end position="286"/>
    </location>
</feature>
<keyword evidence="6 8" id="KW-1133">Transmembrane helix</keyword>
<feature type="transmembrane region" description="Helical" evidence="8">
    <location>
        <begin position="99"/>
        <end position="117"/>
    </location>
</feature>
<gene>
    <name evidence="10" type="ORF">J8C06_12905</name>
</gene>
<organism evidence="10 11">
    <name type="scientific">Chloracidobacterium validum</name>
    <dbReference type="NCBI Taxonomy" id="2821543"/>
    <lineage>
        <taxon>Bacteria</taxon>
        <taxon>Pseudomonadati</taxon>
        <taxon>Acidobacteriota</taxon>
        <taxon>Terriglobia</taxon>
        <taxon>Terriglobales</taxon>
        <taxon>Acidobacteriaceae</taxon>
        <taxon>Chloracidobacterium</taxon>
    </lineage>
</organism>
<feature type="domain" description="Glycosyltransferase RgtA/B/C/D-like" evidence="9">
    <location>
        <begin position="79"/>
        <end position="225"/>
    </location>
</feature>
<evidence type="ECO:0000313" key="11">
    <source>
        <dbReference type="Proteomes" id="UP000676506"/>
    </source>
</evidence>
<evidence type="ECO:0000256" key="1">
    <source>
        <dbReference type="ARBA" id="ARBA00004651"/>
    </source>
</evidence>